<feature type="domain" description="EamA" evidence="2">
    <location>
        <begin position="10"/>
        <end position="144"/>
    </location>
</feature>
<dbReference type="InterPro" id="IPR000620">
    <property type="entry name" value="EamA_dom"/>
</dbReference>
<dbReference type="InterPro" id="IPR037185">
    <property type="entry name" value="EmrE-like"/>
</dbReference>
<gene>
    <name evidence="3" type="ORF">CFH80_05235</name>
</gene>
<dbReference type="PANTHER" id="PTHR22911">
    <property type="entry name" value="ACYL-MALONYL CONDENSING ENZYME-RELATED"/>
    <property type="match status" value="1"/>
</dbReference>
<keyword evidence="1" id="KW-1133">Transmembrane helix</keyword>
<dbReference type="AlphaFoldDB" id="A0A2D3W901"/>
<feature type="domain" description="EamA" evidence="2">
    <location>
        <begin position="160"/>
        <end position="285"/>
    </location>
</feature>
<feature type="transmembrane region" description="Helical" evidence="1">
    <location>
        <begin position="157"/>
        <end position="176"/>
    </location>
</feature>
<dbReference type="EMBL" id="DLUG01000142">
    <property type="protein sequence ID" value="DAB36375.1"/>
    <property type="molecule type" value="Genomic_DNA"/>
</dbReference>
<organism evidence="3 4">
    <name type="scientific">Sulfurospirillum cavolei</name>
    <dbReference type="NCBI Taxonomy" id="366522"/>
    <lineage>
        <taxon>Bacteria</taxon>
        <taxon>Pseudomonadati</taxon>
        <taxon>Campylobacterota</taxon>
        <taxon>Epsilonproteobacteria</taxon>
        <taxon>Campylobacterales</taxon>
        <taxon>Sulfurospirillaceae</taxon>
        <taxon>Sulfurospirillum</taxon>
    </lineage>
</organism>
<feature type="transmembrane region" description="Helical" evidence="1">
    <location>
        <begin position="188"/>
        <end position="211"/>
    </location>
</feature>
<feature type="transmembrane region" description="Helical" evidence="1">
    <location>
        <begin position="40"/>
        <end position="58"/>
    </location>
</feature>
<feature type="transmembrane region" description="Helical" evidence="1">
    <location>
        <begin position="247"/>
        <end position="266"/>
    </location>
</feature>
<accession>A0A2D3W901</accession>
<keyword evidence="1" id="KW-0812">Transmembrane</keyword>
<sequence>MKPLSKKAQGIFYVALCIFLWSMIPTFAKLSQSRLDHHQYLFYSSVVSFLSLLAVATYRQRTHELLKYSAKTYLALLGLGFLDFLFYLLLYFGYERANGLEVLVMQYTWPIFIVLLSLFILKERLGFAKIVSLILGFLGVAIVITKGDLAQVDFGNIGVIITVLIGAFSFALFSVLSKKVSINLTNAVSVYFFTAVVYSFISMETFSSFTFPTANEWLFIAVNGVFLNGISYLFWIKALQNADASFVAPFIFITPVLSASFLIAVFDEPILPVYFIGLALVISSGIVNSLKKRF</sequence>
<dbReference type="Pfam" id="PF00892">
    <property type="entry name" value="EamA"/>
    <property type="match status" value="2"/>
</dbReference>
<feature type="transmembrane region" description="Helical" evidence="1">
    <location>
        <begin position="217"/>
        <end position="235"/>
    </location>
</feature>
<dbReference type="GO" id="GO:0016020">
    <property type="term" value="C:membrane"/>
    <property type="evidence" value="ECO:0007669"/>
    <property type="project" value="InterPro"/>
</dbReference>
<evidence type="ECO:0000259" key="2">
    <source>
        <dbReference type="Pfam" id="PF00892"/>
    </source>
</evidence>
<dbReference type="PANTHER" id="PTHR22911:SF137">
    <property type="entry name" value="SOLUTE CARRIER FAMILY 35 MEMBER G2-RELATED"/>
    <property type="match status" value="1"/>
</dbReference>
<feature type="transmembrane region" description="Helical" evidence="1">
    <location>
        <begin position="70"/>
        <end position="92"/>
    </location>
</feature>
<feature type="transmembrane region" description="Helical" evidence="1">
    <location>
        <begin position="126"/>
        <end position="145"/>
    </location>
</feature>
<evidence type="ECO:0000313" key="3">
    <source>
        <dbReference type="EMBL" id="DAB36375.1"/>
    </source>
</evidence>
<evidence type="ECO:0000313" key="4">
    <source>
        <dbReference type="Proteomes" id="UP000231638"/>
    </source>
</evidence>
<feature type="transmembrane region" description="Helical" evidence="1">
    <location>
        <begin position="104"/>
        <end position="121"/>
    </location>
</feature>
<dbReference type="SUPFAM" id="SSF103481">
    <property type="entry name" value="Multidrug resistance efflux transporter EmrE"/>
    <property type="match status" value="2"/>
</dbReference>
<name>A0A2D3W901_9BACT</name>
<reference evidence="3 4" key="1">
    <citation type="journal article" date="2017" name="Front. Microbiol.">
        <title>Comparative Genomic Analysis of the Class Epsilonproteobacteria and Proposed Reclassification to Epsilonbacteraeota (phyl. nov.).</title>
        <authorList>
            <person name="Waite D.W."/>
            <person name="Vanwonterghem I."/>
            <person name="Rinke C."/>
            <person name="Parks D.H."/>
            <person name="Zhang Y."/>
            <person name="Takai K."/>
            <person name="Sievert S.M."/>
            <person name="Simon J."/>
            <person name="Campbell B.J."/>
            <person name="Hanson T.E."/>
            <person name="Woyke T."/>
            <person name="Klotz M.G."/>
            <person name="Hugenholtz P."/>
        </authorList>
    </citation>
    <scope>NUCLEOTIDE SEQUENCE [LARGE SCALE GENOMIC DNA]</scope>
    <source>
        <strain evidence="3">UBA11420</strain>
    </source>
</reference>
<comment type="caution">
    <text evidence="3">The sequence shown here is derived from an EMBL/GenBank/DDBJ whole genome shotgun (WGS) entry which is preliminary data.</text>
</comment>
<feature type="transmembrane region" description="Helical" evidence="1">
    <location>
        <begin position="272"/>
        <end position="290"/>
    </location>
</feature>
<proteinExistence type="predicted"/>
<dbReference type="Proteomes" id="UP000231638">
    <property type="component" value="Unassembled WGS sequence"/>
</dbReference>
<evidence type="ECO:0000256" key="1">
    <source>
        <dbReference type="SAM" id="Phobius"/>
    </source>
</evidence>
<dbReference type="Gene3D" id="1.10.3730.20">
    <property type="match status" value="1"/>
</dbReference>
<dbReference type="STRING" id="366522.GCA_001548055_02471"/>
<feature type="transmembrane region" description="Helical" evidence="1">
    <location>
        <begin position="12"/>
        <end position="28"/>
    </location>
</feature>
<protein>
    <submittedName>
        <fullName evidence="3">EamA/RhaT family transporter</fullName>
    </submittedName>
</protein>
<keyword evidence="1" id="KW-0472">Membrane</keyword>